<feature type="domain" description="M23ase beta-sheet core" evidence="2">
    <location>
        <begin position="177"/>
        <end position="273"/>
    </location>
</feature>
<sequence>MPEAETERLAPVAGTLTRRQIREEAADRTAGRLGTRLGRPVRATLLAALGVATVAAPLLGLASSQESAQAVPEVTPLATSALDTLEQALTSAGIAATQSASPLAATPLAGSRAEIRSASRANEREALPEEAVEGADGAAAAVADPAPEVVMPLAAGTYRSTSPYGVRADPFGRGRSMHTGTDMAAPLGTPIHAVADGVVTYVGDGKDGRSPTLVTIKHEVDGEHFESWYNHMYPGDVHVSVGQKVSAGDVIAAVGSNGNSTGPHLHFEIHTDDDLTTTEPLAWMAGLDAVDVSEL</sequence>
<feature type="region of interest" description="Disordered" evidence="1">
    <location>
        <begin position="105"/>
        <end position="133"/>
    </location>
</feature>
<dbReference type="InterPro" id="IPR011055">
    <property type="entry name" value="Dup_hybrid_motif"/>
</dbReference>
<dbReference type="InterPro" id="IPR016047">
    <property type="entry name" value="M23ase_b-sheet_dom"/>
</dbReference>
<dbReference type="GO" id="GO:0004222">
    <property type="term" value="F:metalloendopeptidase activity"/>
    <property type="evidence" value="ECO:0007669"/>
    <property type="project" value="TreeGrafter"/>
</dbReference>
<dbReference type="PANTHER" id="PTHR21666:SF270">
    <property type="entry name" value="MUREIN HYDROLASE ACTIVATOR ENVC"/>
    <property type="match status" value="1"/>
</dbReference>
<reference evidence="3 4" key="1">
    <citation type="submission" date="2019-10" db="EMBL/GenBank/DDBJ databases">
        <title>Georgenia wutianyii sp. nov. and Georgenia yuyongxinii sp. nov. isolated from plateau pika (Ochotona curzoniae) in the Qinghai-Tibet plateau of China.</title>
        <authorList>
            <person name="Tian Z."/>
        </authorList>
    </citation>
    <scope>NUCLEOTIDE SEQUENCE [LARGE SCALE GENOMIC DNA]</scope>
    <source>
        <strain evidence="3 4">JCM 19765</strain>
    </source>
</reference>
<proteinExistence type="predicted"/>
<keyword evidence="4" id="KW-1185">Reference proteome</keyword>
<dbReference type="RefSeq" id="WP_152194051.1">
    <property type="nucleotide sequence ID" value="NZ_VUKD01000001.1"/>
</dbReference>
<accession>A0A6N7EER4</accession>
<organism evidence="3 4">
    <name type="scientific">Georgenia subflava</name>
    <dbReference type="NCBI Taxonomy" id="1622177"/>
    <lineage>
        <taxon>Bacteria</taxon>
        <taxon>Bacillati</taxon>
        <taxon>Actinomycetota</taxon>
        <taxon>Actinomycetes</taxon>
        <taxon>Micrococcales</taxon>
        <taxon>Bogoriellaceae</taxon>
        <taxon>Georgenia</taxon>
    </lineage>
</organism>
<dbReference type="EMBL" id="WHPC01000004">
    <property type="protein sequence ID" value="MPV35851.1"/>
    <property type="molecule type" value="Genomic_DNA"/>
</dbReference>
<dbReference type="InterPro" id="IPR050570">
    <property type="entry name" value="Cell_wall_metabolism_enzyme"/>
</dbReference>
<evidence type="ECO:0000259" key="2">
    <source>
        <dbReference type="Pfam" id="PF01551"/>
    </source>
</evidence>
<evidence type="ECO:0000313" key="3">
    <source>
        <dbReference type="EMBL" id="MPV35851.1"/>
    </source>
</evidence>
<evidence type="ECO:0000256" key="1">
    <source>
        <dbReference type="SAM" id="MobiDB-lite"/>
    </source>
</evidence>
<gene>
    <name evidence="3" type="ORF">GB881_02085</name>
</gene>
<dbReference type="SUPFAM" id="SSF51261">
    <property type="entry name" value="Duplicated hybrid motif"/>
    <property type="match status" value="1"/>
</dbReference>
<evidence type="ECO:0000313" key="4">
    <source>
        <dbReference type="Proteomes" id="UP000437709"/>
    </source>
</evidence>
<name>A0A6N7EER4_9MICO</name>
<protein>
    <submittedName>
        <fullName evidence="3">Peptidoglycan DD-metalloendopeptidase family protein</fullName>
    </submittedName>
</protein>
<dbReference type="Gene3D" id="2.70.70.10">
    <property type="entry name" value="Glucose Permease (Domain IIA)"/>
    <property type="match status" value="1"/>
</dbReference>
<dbReference type="CDD" id="cd12797">
    <property type="entry name" value="M23_peptidase"/>
    <property type="match status" value="1"/>
</dbReference>
<dbReference type="Pfam" id="PF01551">
    <property type="entry name" value="Peptidase_M23"/>
    <property type="match status" value="1"/>
</dbReference>
<dbReference type="Proteomes" id="UP000437709">
    <property type="component" value="Unassembled WGS sequence"/>
</dbReference>
<comment type="caution">
    <text evidence="3">The sequence shown here is derived from an EMBL/GenBank/DDBJ whole genome shotgun (WGS) entry which is preliminary data.</text>
</comment>
<feature type="compositionally biased region" description="Basic and acidic residues" evidence="1">
    <location>
        <begin position="113"/>
        <end position="127"/>
    </location>
</feature>
<dbReference type="AlphaFoldDB" id="A0A6N7EER4"/>
<dbReference type="PANTHER" id="PTHR21666">
    <property type="entry name" value="PEPTIDASE-RELATED"/>
    <property type="match status" value="1"/>
</dbReference>